<reference evidence="1 2" key="1">
    <citation type="submission" date="2019-03" db="EMBL/GenBank/DDBJ databases">
        <title>Paraburkholderia sp. isolated from native Mimosa gymnas in Guartela State Park, Brazil.</title>
        <authorList>
            <person name="Paulitsch F."/>
            <person name="Hungria M."/>
            <person name="Delamuta J.R.M."/>
            <person name="Ribeiro R.A."/>
            <person name="Dall'Agnol R."/>
            <person name="Silva J.S.B."/>
        </authorList>
    </citation>
    <scope>NUCLEOTIDE SEQUENCE [LARGE SCALE GENOMIC DNA]</scope>
    <source>
        <strain evidence="1 2">CNPSo 3008</strain>
    </source>
</reference>
<name>A0A4R5LMG5_9BURK</name>
<evidence type="ECO:0000313" key="2">
    <source>
        <dbReference type="Proteomes" id="UP000295606"/>
    </source>
</evidence>
<dbReference type="RefSeq" id="WP_133179716.1">
    <property type="nucleotide sequence ID" value="NZ_SMOD01000001.1"/>
</dbReference>
<gene>
    <name evidence="1" type="ORF">E1N52_02125</name>
</gene>
<dbReference type="EMBL" id="SMOD01000001">
    <property type="protein sequence ID" value="TDG11069.1"/>
    <property type="molecule type" value="Genomic_DNA"/>
</dbReference>
<comment type="caution">
    <text evidence="1">The sequence shown here is derived from an EMBL/GenBank/DDBJ whole genome shotgun (WGS) entry which is preliminary data.</text>
</comment>
<dbReference type="OrthoDB" id="9898384at2"/>
<dbReference type="Proteomes" id="UP000295606">
    <property type="component" value="Unassembled WGS sequence"/>
</dbReference>
<protein>
    <submittedName>
        <fullName evidence="1">Uncharacterized protein</fullName>
    </submittedName>
</protein>
<sequence length="114" mass="12295">MMKTVFGVDPRAAFWLPPVGGLHQLVRIEIHLRRKVAQSTSRKHLLSLWPSTIAALQMIGLNIGASKPSGQAWGVGQAARKGERVEARRACARSIVGVKWIGLVLSSAQASSSE</sequence>
<accession>A0A4R5LMG5</accession>
<organism evidence="1 2">
    <name type="scientific">Paraburkholderia guartelaensis</name>
    <dbReference type="NCBI Taxonomy" id="2546446"/>
    <lineage>
        <taxon>Bacteria</taxon>
        <taxon>Pseudomonadati</taxon>
        <taxon>Pseudomonadota</taxon>
        <taxon>Betaproteobacteria</taxon>
        <taxon>Burkholderiales</taxon>
        <taxon>Burkholderiaceae</taxon>
        <taxon>Paraburkholderia</taxon>
    </lineage>
</organism>
<dbReference type="AlphaFoldDB" id="A0A4R5LMG5"/>
<proteinExistence type="predicted"/>
<evidence type="ECO:0000313" key="1">
    <source>
        <dbReference type="EMBL" id="TDG11069.1"/>
    </source>
</evidence>